<accession>A0A2H3L0D7</accession>
<name>A0A2H3L0D7_9CHLR</name>
<keyword evidence="5" id="KW-0067">ATP-binding</keyword>
<evidence type="ECO:0000313" key="8">
    <source>
        <dbReference type="EMBL" id="PDV98110.1"/>
    </source>
</evidence>
<dbReference type="OrthoDB" id="9814968at2"/>
<feature type="domain" description="Protein kinase" evidence="7">
    <location>
        <begin position="14"/>
        <end position="286"/>
    </location>
</feature>
<dbReference type="PROSITE" id="PS00108">
    <property type="entry name" value="PROTEIN_KINASE_ST"/>
    <property type="match status" value="1"/>
</dbReference>
<keyword evidence="4" id="KW-0418">Kinase</keyword>
<evidence type="ECO:0000256" key="3">
    <source>
        <dbReference type="ARBA" id="ARBA00022741"/>
    </source>
</evidence>
<dbReference type="Gene3D" id="3.30.200.20">
    <property type="entry name" value="Phosphorylase Kinase, domain 1"/>
    <property type="match status" value="1"/>
</dbReference>
<evidence type="ECO:0000256" key="5">
    <source>
        <dbReference type="ARBA" id="ARBA00022840"/>
    </source>
</evidence>
<dbReference type="AlphaFoldDB" id="A0A2H3L0D7"/>
<evidence type="ECO:0000256" key="1">
    <source>
        <dbReference type="ARBA" id="ARBA00012513"/>
    </source>
</evidence>
<organism evidence="8 9">
    <name type="scientific">Candidatus Chloroploca asiatica</name>
    <dbReference type="NCBI Taxonomy" id="1506545"/>
    <lineage>
        <taxon>Bacteria</taxon>
        <taxon>Bacillati</taxon>
        <taxon>Chloroflexota</taxon>
        <taxon>Chloroflexia</taxon>
        <taxon>Chloroflexales</taxon>
        <taxon>Chloroflexineae</taxon>
        <taxon>Oscillochloridaceae</taxon>
        <taxon>Candidatus Chloroploca</taxon>
    </lineage>
</organism>
<dbReference type="InterPro" id="IPR011009">
    <property type="entry name" value="Kinase-like_dom_sf"/>
</dbReference>
<dbReference type="RefSeq" id="WP_097653835.1">
    <property type="nucleotide sequence ID" value="NZ_LYXE01000110.1"/>
</dbReference>
<proteinExistence type="predicted"/>
<dbReference type="EMBL" id="LYXE01000110">
    <property type="protein sequence ID" value="PDV98110.1"/>
    <property type="molecule type" value="Genomic_DNA"/>
</dbReference>
<keyword evidence="6" id="KW-0812">Transmembrane</keyword>
<evidence type="ECO:0000256" key="4">
    <source>
        <dbReference type="ARBA" id="ARBA00022777"/>
    </source>
</evidence>
<gene>
    <name evidence="8" type="ORF">A9Q02_03245</name>
</gene>
<keyword evidence="6" id="KW-1133">Transmembrane helix</keyword>
<dbReference type="PANTHER" id="PTHR43289:SF6">
    <property type="entry name" value="SERINE_THREONINE-PROTEIN KINASE NEKL-3"/>
    <property type="match status" value="1"/>
</dbReference>
<evidence type="ECO:0000313" key="9">
    <source>
        <dbReference type="Proteomes" id="UP000220922"/>
    </source>
</evidence>
<sequence>MHRTSSPPSQIGQYRLLQQIGEGGLARVYLARHPHYGQVALKLPLAAVRRNRELERRFQTEARLLHRLHHPNILHVLETGAVTLPDEQTQYFIATEYLPDGSLMDLLQKGKLSEHYVLVLAVQIADALAYAHDRGVIHRDIKPSNLLMRGPYTVVLADFGIARPLAEETITQGKRVLGTLAYMSPEQTLGDRRLVRRGSDIYAFGLVLYEMLSGYQPRNNPNLPDIVVVQMIRQQPLPLLTQIAPHVSREFAGIIHRCLQPNRSQRYSTMHHVAQDLRSLAAHKGYALPSKVNEPVTTRTQQISWGWIVGIGTGIGMILLVIVLVLILQSG</sequence>
<evidence type="ECO:0000256" key="2">
    <source>
        <dbReference type="ARBA" id="ARBA00022679"/>
    </source>
</evidence>
<dbReference type="Proteomes" id="UP000220922">
    <property type="component" value="Unassembled WGS sequence"/>
</dbReference>
<evidence type="ECO:0000259" key="7">
    <source>
        <dbReference type="PROSITE" id="PS50011"/>
    </source>
</evidence>
<dbReference type="PANTHER" id="PTHR43289">
    <property type="entry name" value="MITOGEN-ACTIVATED PROTEIN KINASE KINASE KINASE 20-RELATED"/>
    <property type="match status" value="1"/>
</dbReference>
<reference evidence="8 9" key="1">
    <citation type="submission" date="2016-05" db="EMBL/GenBank/DDBJ databases">
        <authorList>
            <person name="Lavstsen T."/>
            <person name="Jespersen J.S."/>
        </authorList>
    </citation>
    <scope>NUCLEOTIDE SEQUENCE [LARGE SCALE GENOMIC DNA]</scope>
    <source>
        <strain evidence="8 9">B7-9</strain>
    </source>
</reference>
<dbReference type="SMART" id="SM00220">
    <property type="entry name" value="S_TKc"/>
    <property type="match status" value="1"/>
</dbReference>
<dbReference type="CDD" id="cd14014">
    <property type="entry name" value="STKc_PknB_like"/>
    <property type="match status" value="1"/>
</dbReference>
<keyword evidence="6" id="KW-0472">Membrane</keyword>
<dbReference type="Pfam" id="PF00069">
    <property type="entry name" value="Pkinase"/>
    <property type="match status" value="1"/>
</dbReference>
<feature type="transmembrane region" description="Helical" evidence="6">
    <location>
        <begin position="305"/>
        <end position="328"/>
    </location>
</feature>
<dbReference type="GO" id="GO:0005524">
    <property type="term" value="F:ATP binding"/>
    <property type="evidence" value="ECO:0007669"/>
    <property type="project" value="UniProtKB-KW"/>
</dbReference>
<dbReference type="InterPro" id="IPR000719">
    <property type="entry name" value="Prot_kinase_dom"/>
</dbReference>
<keyword evidence="3" id="KW-0547">Nucleotide-binding</keyword>
<comment type="caution">
    <text evidence="8">The sequence shown here is derived from an EMBL/GenBank/DDBJ whole genome shotgun (WGS) entry which is preliminary data.</text>
</comment>
<keyword evidence="9" id="KW-1185">Reference proteome</keyword>
<dbReference type="Gene3D" id="1.10.510.10">
    <property type="entry name" value="Transferase(Phosphotransferase) domain 1"/>
    <property type="match status" value="1"/>
</dbReference>
<evidence type="ECO:0000256" key="6">
    <source>
        <dbReference type="SAM" id="Phobius"/>
    </source>
</evidence>
<dbReference type="EC" id="2.7.11.1" evidence="1"/>
<dbReference type="InterPro" id="IPR008271">
    <property type="entry name" value="Ser/Thr_kinase_AS"/>
</dbReference>
<dbReference type="PROSITE" id="PS50011">
    <property type="entry name" value="PROTEIN_KINASE_DOM"/>
    <property type="match status" value="1"/>
</dbReference>
<dbReference type="SUPFAM" id="SSF56112">
    <property type="entry name" value="Protein kinase-like (PK-like)"/>
    <property type="match status" value="1"/>
</dbReference>
<protein>
    <recommendedName>
        <fullName evidence="1">non-specific serine/threonine protein kinase</fullName>
        <ecNumber evidence="1">2.7.11.1</ecNumber>
    </recommendedName>
</protein>
<dbReference type="GO" id="GO:0004674">
    <property type="term" value="F:protein serine/threonine kinase activity"/>
    <property type="evidence" value="ECO:0007669"/>
    <property type="project" value="UniProtKB-EC"/>
</dbReference>
<keyword evidence="2" id="KW-0808">Transferase</keyword>